<keyword evidence="3" id="KW-1185">Reference proteome</keyword>
<dbReference type="AlphaFoldDB" id="A0A917AMN5"/>
<sequence length="282" mass="30779">MILSIDGGSENVKAAGENIIDIFPSVIGEYRDRKKKDKHGSSDMEFEINGKRGFAGSLAIVESVFTSTIRGETKAHHYLKIRVLLALHRNCNERNVKIVAGQPISMHTDTEKNKIIVMLKGEHKITVNGVTKEFFIEECVVGLEGAAAYLCIQRPGKIRIIDIGGGTVNLATILNGSFVDKESRTLPFGFNSSADKSKGEHIIQATYNEAYNLGWRSDDEVYFVGGPAETLISKVINYFSNTQVIAPLLDGEMLEPVFGTAVGLLLIGRAVYAKDGQENSGV</sequence>
<dbReference type="SUPFAM" id="SSF53067">
    <property type="entry name" value="Actin-like ATPase domain"/>
    <property type="match status" value="2"/>
</dbReference>
<dbReference type="RefSeq" id="WP_188387347.1">
    <property type="nucleotide sequence ID" value="NZ_BMFK01000001.1"/>
</dbReference>
<proteinExistence type="predicted"/>
<comment type="caution">
    <text evidence="2">The sequence shown here is derived from an EMBL/GenBank/DDBJ whole genome shotgun (WGS) entry which is preliminary data.</text>
</comment>
<reference evidence="2" key="1">
    <citation type="journal article" date="2014" name="Int. J. Syst. Evol. Microbiol.">
        <title>Complete genome sequence of Corynebacterium casei LMG S-19264T (=DSM 44701T), isolated from a smear-ripened cheese.</title>
        <authorList>
            <consortium name="US DOE Joint Genome Institute (JGI-PGF)"/>
            <person name="Walter F."/>
            <person name="Albersmeier A."/>
            <person name="Kalinowski J."/>
            <person name="Ruckert C."/>
        </authorList>
    </citation>
    <scope>NUCLEOTIDE SEQUENCE</scope>
    <source>
        <strain evidence="2">CGMCC 1.12698</strain>
    </source>
</reference>
<dbReference type="CDD" id="cd10227">
    <property type="entry name" value="ASKHA_NBD_ParM-like"/>
    <property type="match status" value="1"/>
</dbReference>
<gene>
    <name evidence="2" type="ORF">GCM10007140_10460</name>
</gene>
<organism evidence="2 3">
    <name type="scientific">Priestia taiwanensis</name>
    <dbReference type="NCBI Taxonomy" id="1347902"/>
    <lineage>
        <taxon>Bacteria</taxon>
        <taxon>Bacillati</taxon>
        <taxon>Bacillota</taxon>
        <taxon>Bacilli</taxon>
        <taxon>Bacillales</taxon>
        <taxon>Bacillaceae</taxon>
        <taxon>Priestia</taxon>
    </lineage>
</organism>
<dbReference type="InterPro" id="IPR043129">
    <property type="entry name" value="ATPase_NBD"/>
</dbReference>
<dbReference type="Gene3D" id="3.30.420.40">
    <property type="match status" value="1"/>
</dbReference>
<protein>
    <recommendedName>
        <fullName evidence="1">Actin-like protein N-terminal domain-containing protein</fullName>
    </recommendedName>
</protein>
<evidence type="ECO:0000259" key="1">
    <source>
        <dbReference type="Pfam" id="PF17989"/>
    </source>
</evidence>
<dbReference type="InterPro" id="IPR040607">
    <property type="entry name" value="ALP_N"/>
</dbReference>
<accession>A0A917AMN5</accession>
<reference evidence="2" key="2">
    <citation type="submission" date="2020-09" db="EMBL/GenBank/DDBJ databases">
        <authorList>
            <person name="Sun Q."/>
            <person name="Zhou Y."/>
        </authorList>
    </citation>
    <scope>NUCLEOTIDE SEQUENCE</scope>
    <source>
        <strain evidence="2">CGMCC 1.12698</strain>
    </source>
</reference>
<feature type="domain" description="Actin-like protein N-terminal" evidence="1">
    <location>
        <begin position="5"/>
        <end position="145"/>
    </location>
</feature>
<dbReference type="Proteomes" id="UP000605259">
    <property type="component" value="Unassembled WGS sequence"/>
</dbReference>
<name>A0A917AMN5_9BACI</name>
<dbReference type="EMBL" id="BMFK01000001">
    <property type="protein sequence ID" value="GGE62109.1"/>
    <property type="molecule type" value="Genomic_DNA"/>
</dbReference>
<evidence type="ECO:0000313" key="3">
    <source>
        <dbReference type="Proteomes" id="UP000605259"/>
    </source>
</evidence>
<evidence type="ECO:0000313" key="2">
    <source>
        <dbReference type="EMBL" id="GGE62109.1"/>
    </source>
</evidence>
<dbReference type="Pfam" id="PF17989">
    <property type="entry name" value="ALP_N"/>
    <property type="match status" value="1"/>
</dbReference>